<feature type="compositionally biased region" description="Low complexity" evidence="1">
    <location>
        <begin position="96"/>
        <end position="117"/>
    </location>
</feature>
<name>A0A9P9WV58_9PEZI</name>
<gene>
    <name evidence="2" type="ORF">JX265_002500</name>
</gene>
<proteinExistence type="predicted"/>
<dbReference type="InterPro" id="IPR018800">
    <property type="entry name" value="PRCC"/>
</dbReference>
<dbReference type="EMBL" id="JAFIMR010000004">
    <property type="protein sequence ID" value="KAI1879546.1"/>
    <property type="molecule type" value="Genomic_DNA"/>
</dbReference>
<protein>
    <recommendedName>
        <fullName evidence="4">Mitotic checkpoint regulator, MAD2B-interacting-domain-containing protein</fullName>
    </recommendedName>
</protein>
<dbReference type="Proteomes" id="UP000829685">
    <property type="component" value="Unassembled WGS sequence"/>
</dbReference>
<dbReference type="PANTHER" id="PTHR13621:SF2">
    <property type="entry name" value="PROLINE-RICH PROTEIN PRCC"/>
    <property type="match status" value="1"/>
</dbReference>
<reference evidence="2" key="1">
    <citation type="submission" date="2021-03" db="EMBL/GenBank/DDBJ databases">
        <title>Revisited historic fungal species revealed as producer of novel bioactive compounds through whole genome sequencing and comparative genomics.</title>
        <authorList>
            <person name="Vignolle G.A."/>
            <person name="Hochenegger N."/>
            <person name="Mach R.L."/>
            <person name="Mach-Aigner A.R."/>
            <person name="Javad Rahimi M."/>
            <person name="Salim K.A."/>
            <person name="Chan C.M."/>
            <person name="Lim L.B.L."/>
            <person name="Cai F."/>
            <person name="Druzhinina I.S."/>
            <person name="U'Ren J.M."/>
            <person name="Derntl C."/>
        </authorList>
    </citation>
    <scope>NUCLEOTIDE SEQUENCE</scope>
    <source>
        <strain evidence="2">TUCIM 5799</strain>
    </source>
</reference>
<feature type="compositionally biased region" description="Basic and acidic residues" evidence="1">
    <location>
        <begin position="57"/>
        <end position="72"/>
    </location>
</feature>
<evidence type="ECO:0000313" key="3">
    <source>
        <dbReference type="Proteomes" id="UP000829685"/>
    </source>
</evidence>
<feature type="region of interest" description="Disordered" evidence="1">
    <location>
        <begin position="373"/>
        <end position="392"/>
    </location>
</feature>
<accession>A0A9P9WV58</accession>
<dbReference type="Pfam" id="PF10253">
    <property type="entry name" value="PRCC"/>
    <property type="match status" value="1"/>
</dbReference>
<dbReference type="GO" id="GO:0005634">
    <property type="term" value="C:nucleus"/>
    <property type="evidence" value="ECO:0007669"/>
    <property type="project" value="TreeGrafter"/>
</dbReference>
<evidence type="ECO:0000313" key="2">
    <source>
        <dbReference type="EMBL" id="KAI1879546.1"/>
    </source>
</evidence>
<dbReference type="PANTHER" id="PTHR13621">
    <property type="entry name" value="PROLINE-RICH PROTEIN PRCC"/>
    <property type="match status" value="1"/>
</dbReference>
<evidence type="ECO:0000256" key="1">
    <source>
        <dbReference type="SAM" id="MobiDB-lite"/>
    </source>
</evidence>
<dbReference type="AlphaFoldDB" id="A0A9P9WV58"/>
<evidence type="ECO:0008006" key="4">
    <source>
        <dbReference type="Google" id="ProtNLM"/>
    </source>
</evidence>
<sequence length="392" mass="40943">MALVDYSDSESDSEAVVQPPPKPAPAPASATAKKPIQKVVDRSNPRRIVVSLSGAGGHDDQKPREKGDEPPAKRARTGGGAFGGFASLLPPPKNPSKPAAASSAGGASASVGKSAPPRVGVNLKTGAAPGFSRSNGDDGYTEDGESASKQPSIPEGQKPAEEVKLVGKPLMFRPLSVSRKPKKAANTAAKATKNVATTPSAFPTASTIPEQQLKDEPPPAKKKKVSLFSISAETDADAASDTTPNSGAYEPMFMEDAPGVPEDFSAYDAQNSSAYSQPAAGASKAESLDTIASDMNLSAAARRELFGRRGAPAPSQSATKVINFNTDQEYAHNEELRASGEQQIYNPVRAIAPGKHSLRQLVTQVHNQKDALEESFAKGKSNQNAARSRYGW</sequence>
<organism evidence="2 3">
    <name type="scientific">Neoarthrinium moseri</name>
    <dbReference type="NCBI Taxonomy" id="1658444"/>
    <lineage>
        <taxon>Eukaryota</taxon>
        <taxon>Fungi</taxon>
        <taxon>Dikarya</taxon>
        <taxon>Ascomycota</taxon>
        <taxon>Pezizomycotina</taxon>
        <taxon>Sordariomycetes</taxon>
        <taxon>Xylariomycetidae</taxon>
        <taxon>Amphisphaeriales</taxon>
        <taxon>Apiosporaceae</taxon>
        <taxon>Neoarthrinium</taxon>
    </lineage>
</organism>
<feature type="compositionally biased region" description="Low complexity" evidence="1">
    <location>
        <begin position="184"/>
        <end position="207"/>
    </location>
</feature>
<comment type="caution">
    <text evidence="2">The sequence shown here is derived from an EMBL/GenBank/DDBJ whole genome shotgun (WGS) entry which is preliminary data.</text>
</comment>
<feature type="region of interest" description="Disordered" evidence="1">
    <location>
        <begin position="1"/>
        <end position="224"/>
    </location>
</feature>
<keyword evidence="3" id="KW-1185">Reference proteome</keyword>